<organism evidence="1">
    <name type="scientific">freshwater metagenome</name>
    <dbReference type="NCBI Taxonomy" id="449393"/>
    <lineage>
        <taxon>unclassified sequences</taxon>
        <taxon>metagenomes</taxon>
        <taxon>ecological metagenomes</taxon>
    </lineage>
</organism>
<protein>
    <submittedName>
        <fullName evidence="1">Unannotated protein</fullName>
    </submittedName>
</protein>
<name>A0A6J7DWU9_9ZZZZ</name>
<dbReference type="EMBL" id="CAFBLQ010000095">
    <property type="protein sequence ID" value="CAB4875041.1"/>
    <property type="molecule type" value="Genomic_DNA"/>
</dbReference>
<sequence>MRSKKIKHDKDIFERVDDKIALLELIHLY</sequence>
<proteinExistence type="predicted"/>
<dbReference type="AlphaFoldDB" id="A0A6J7DWU9"/>
<gene>
    <name evidence="1" type="ORF">UFOPK3423_00955</name>
</gene>
<accession>A0A6J7DWU9</accession>
<evidence type="ECO:0000313" key="1">
    <source>
        <dbReference type="EMBL" id="CAB4875041.1"/>
    </source>
</evidence>
<reference evidence="1" key="1">
    <citation type="submission" date="2020-05" db="EMBL/GenBank/DDBJ databases">
        <authorList>
            <person name="Chiriac C."/>
            <person name="Salcher M."/>
            <person name="Ghai R."/>
            <person name="Kavagutti S V."/>
        </authorList>
    </citation>
    <scope>NUCLEOTIDE SEQUENCE</scope>
</reference>